<evidence type="ECO:0000256" key="2">
    <source>
        <dbReference type="PROSITE-ProRule" id="PRU00335"/>
    </source>
</evidence>
<comment type="caution">
    <text evidence="4">The sequence shown here is derived from an EMBL/GenBank/DDBJ whole genome shotgun (WGS) entry which is preliminary data.</text>
</comment>
<dbReference type="InterPro" id="IPR023772">
    <property type="entry name" value="DNA-bd_HTH_TetR-type_CS"/>
</dbReference>
<dbReference type="Proteomes" id="UP000664357">
    <property type="component" value="Unassembled WGS sequence"/>
</dbReference>
<dbReference type="InterPro" id="IPR009057">
    <property type="entry name" value="Homeodomain-like_sf"/>
</dbReference>
<dbReference type="EMBL" id="JAFREL020000003">
    <property type="protein sequence ID" value="MEO1771754.1"/>
    <property type="molecule type" value="Genomic_DNA"/>
</dbReference>
<protein>
    <recommendedName>
        <fullName evidence="3">HTH tetR-type domain-containing protein</fullName>
    </recommendedName>
</protein>
<dbReference type="RefSeq" id="WP_207704942.1">
    <property type="nucleotide sequence ID" value="NZ_JAFREL020000003.1"/>
</dbReference>
<dbReference type="PANTHER" id="PTHR43479:SF11">
    <property type="entry name" value="ACREF_ENVCD OPERON REPRESSOR-RELATED"/>
    <property type="match status" value="1"/>
</dbReference>
<name>A0ABV0ESZ0_9ENTE</name>
<evidence type="ECO:0000313" key="4">
    <source>
        <dbReference type="EMBL" id="MEO1771754.1"/>
    </source>
</evidence>
<sequence>MARKKDSQITKQDLMDAAFKNFYEVGFENTSLEKISRDAHVSRGAAYWHFANKTELFYQLVLEILNEVQAEKQLIMEDEELTFREKVVEVIFVPYNNSMNFKFLQQSLKTIELHSEFEELLQEIRESKHRLYQFFLEGLTEEGLNQADSQALASLFYNYFEGMYGSATPQEVKDNYTLSTISQNISFIFKMI</sequence>
<evidence type="ECO:0000313" key="5">
    <source>
        <dbReference type="Proteomes" id="UP000664357"/>
    </source>
</evidence>
<evidence type="ECO:0000256" key="1">
    <source>
        <dbReference type="ARBA" id="ARBA00023125"/>
    </source>
</evidence>
<feature type="DNA-binding region" description="H-T-H motif" evidence="2">
    <location>
        <begin position="31"/>
        <end position="50"/>
    </location>
</feature>
<dbReference type="PRINTS" id="PR00455">
    <property type="entry name" value="HTHTETR"/>
</dbReference>
<keyword evidence="5" id="KW-1185">Reference proteome</keyword>
<dbReference type="InterPro" id="IPR050624">
    <property type="entry name" value="HTH-type_Tx_Regulator"/>
</dbReference>
<accession>A0ABV0ESZ0</accession>
<reference evidence="4 5" key="1">
    <citation type="submission" date="2024-02" db="EMBL/GenBank/DDBJ databases">
        <title>The Genome Sequence of Enterococcus sp. DIV0159.</title>
        <authorList>
            <person name="Earl A."/>
            <person name="Manson A."/>
            <person name="Gilmore M."/>
            <person name="Sanders J."/>
            <person name="Shea T."/>
            <person name="Howe W."/>
            <person name="Livny J."/>
            <person name="Cuomo C."/>
            <person name="Neafsey D."/>
            <person name="Birren B."/>
        </authorList>
    </citation>
    <scope>NUCLEOTIDE SEQUENCE [LARGE SCALE GENOMIC DNA]</scope>
    <source>
        <strain evidence="4 5">665A</strain>
    </source>
</reference>
<dbReference type="SUPFAM" id="SSF46689">
    <property type="entry name" value="Homeodomain-like"/>
    <property type="match status" value="1"/>
</dbReference>
<dbReference type="PROSITE" id="PS01081">
    <property type="entry name" value="HTH_TETR_1"/>
    <property type="match status" value="1"/>
</dbReference>
<dbReference type="Pfam" id="PF00440">
    <property type="entry name" value="TetR_N"/>
    <property type="match status" value="1"/>
</dbReference>
<evidence type="ECO:0000259" key="3">
    <source>
        <dbReference type="PROSITE" id="PS50977"/>
    </source>
</evidence>
<dbReference type="PROSITE" id="PS50977">
    <property type="entry name" value="HTH_TETR_2"/>
    <property type="match status" value="1"/>
</dbReference>
<feature type="domain" description="HTH tetR-type" evidence="3">
    <location>
        <begin position="8"/>
        <end position="68"/>
    </location>
</feature>
<organism evidence="4 5">
    <name type="scientific">Candidatus Enterococcus ferrettii</name>
    <dbReference type="NCBI Taxonomy" id="2815324"/>
    <lineage>
        <taxon>Bacteria</taxon>
        <taxon>Bacillati</taxon>
        <taxon>Bacillota</taxon>
        <taxon>Bacilli</taxon>
        <taxon>Lactobacillales</taxon>
        <taxon>Enterococcaceae</taxon>
        <taxon>Enterococcus</taxon>
    </lineage>
</organism>
<proteinExistence type="predicted"/>
<dbReference type="InterPro" id="IPR001647">
    <property type="entry name" value="HTH_TetR"/>
</dbReference>
<keyword evidence="1 2" id="KW-0238">DNA-binding</keyword>
<dbReference type="Gene3D" id="1.10.357.10">
    <property type="entry name" value="Tetracycline Repressor, domain 2"/>
    <property type="match status" value="1"/>
</dbReference>
<dbReference type="PANTHER" id="PTHR43479">
    <property type="entry name" value="ACREF/ENVCD OPERON REPRESSOR-RELATED"/>
    <property type="match status" value="1"/>
</dbReference>
<gene>
    <name evidence="4" type="ORF">JZO67_003735</name>
</gene>